<proteinExistence type="predicted"/>
<reference evidence="3" key="1">
    <citation type="journal article" date="2013" name="Genetics">
        <title>The draft genome and transcriptome of Panagrellus redivivus are shaped by the harsh demands of a free-living lifestyle.</title>
        <authorList>
            <person name="Srinivasan J."/>
            <person name="Dillman A.R."/>
            <person name="Macchietto M.G."/>
            <person name="Heikkinen L."/>
            <person name="Lakso M."/>
            <person name="Fracchia K.M."/>
            <person name="Antoshechkin I."/>
            <person name="Mortazavi A."/>
            <person name="Wong G."/>
            <person name="Sternberg P.W."/>
        </authorList>
    </citation>
    <scope>NUCLEOTIDE SEQUENCE [LARGE SCALE GENOMIC DNA]</scope>
    <source>
        <strain evidence="3">MT8872</strain>
    </source>
</reference>
<evidence type="ECO:0000256" key="1">
    <source>
        <dbReference type="SAM" id="Coils"/>
    </source>
</evidence>
<reference evidence="4" key="2">
    <citation type="submission" date="2020-10" db="UniProtKB">
        <authorList>
            <consortium name="WormBaseParasite"/>
        </authorList>
    </citation>
    <scope>IDENTIFICATION</scope>
</reference>
<evidence type="ECO:0000256" key="2">
    <source>
        <dbReference type="SAM" id="MobiDB-lite"/>
    </source>
</evidence>
<evidence type="ECO:0000313" key="3">
    <source>
        <dbReference type="Proteomes" id="UP000492821"/>
    </source>
</evidence>
<dbReference type="WBParaSite" id="Pan_g141.t1">
    <property type="protein sequence ID" value="Pan_g141.t1"/>
    <property type="gene ID" value="Pan_g141"/>
</dbReference>
<name>A0A7E4UXR5_PANRE</name>
<dbReference type="AlphaFoldDB" id="A0A7E4UXR5"/>
<feature type="coiled-coil region" evidence="1">
    <location>
        <begin position="6"/>
        <end position="40"/>
    </location>
</feature>
<dbReference type="Proteomes" id="UP000492821">
    <property type="component" value="Unassembled WGS sequence"/>
</dbReference>
<feature type="region of interest" description="Disordered" evidence="2">
    <location>
        <begin position="323"/>
        <end position="348"/>
    </location>
</feature>
<keyword evidence="3" id="KW-1185">Reference proteome</keyword>
<evidence type="ECO:0000313" key="4">
    <source>
        <dbReference type="WBParaSite" id="Pan_g141.t1"/>
    </source>
</evidence>
<keyword evidence="1" id="KW-0175">Coiled coil</keyword>
<accession>A0A7E4UXR5</accession>
<sequence length="348" mass="38262">MKLQPVARYEIKIASLEAKLQEQQRKYDDLLSACHILESRLDHLEHATTGRIPDPPMFILDPGRVFPYVYSSSEKPGHLIVEHRQTDPRVELHFFNLSATRSRLMDERNAIMAKCMPAMLEDAARSIAEAEQKAIAASAKAAESAAAKPTSSKTVTNDAPKATEAIAQWTDAQYEEYLDLLDKLSILETSEDTMDECKALIQRCREMEASVVSRNTESTKADDIADSSSSRKATTSGVAAASKTVPKVTPAVKRTAAKTRQETAKSVADKPTSSKTVSKAASEATEALPEEYEPMFNPPNWHTNTTTRALLRGRNNAVNYAKFSNGPSFAAQLPNQNRQSESDDDSAL</sequence>
<protein>
    <submittedName>
        <fullName evidence="4">Chromatin modification-related protein</fullName>
    </submittedName>
</protein>
<feature type="compositionally biased region" description="Polar residues" evidence="2">
    <location>
        <begin position="226"/>
        <end position="237"/>
    </location>
</feature>
<organism evidence="3 4">
    <name type="scientific">Panagrellus redivivus</name>
    <name type="common">Microworm</name>
    <dbReference type="NCBI Taxonomy" id="6233"/>
    <lineage>
        <taxon>Eukaryota</taxon>
        <taxon>Metazoa</taxon>
        <taxon>Ecdysozoa</taxon>
        <taxon>Nematoda</taxon>
        <taxon>Chromadorea</taxon>
        <taxon>Rhabditida</taxon>
        <taxon>Tylenchina</taxon>
        <taxon>Panagrolaimomorpha</taxon>
        <taxon>Panagrolaimoidea</taxon>
        <taxon>Panagrolaimidae</taxon>
        <taxon>Panagrellus</taxon>
    </lineage>
</organism>
<feature type="region of interest" description="Disordered" evidence="2">
    <location>
        <begin position="210"/>
        <end position="305"/>
    </location>
</feature>